<dbReference type="AlphaFoldDB" id="A0A6M2DA65"/>
<proteinExistence type="predicted"/>
<evidence type="ECO:0000313" key="1">
    <source>
        <dbReference type="EMBL" id="NOV43015.1"/>
    </source>
</evidence>
<name>A0A6M2DA65_RHIMP</name>
<dbReference type="EMBL" id="GHWJ01010278">
    <property type="protein sequence ID" value="NOV43015.1"/>
    <property type="molecule type" value="Transcribed_RNA"/>
</dbReference>
<accession>A0A6M2DA65</accession>
<protein>
    <submittedName>
        <fullName evidence="1">Putative secreted protein</fullName>
    </submittedName>
</protein>
<organism evidence="1">
    <name type="scientific">Rhipicephalus microplus</name>
    <name type="common">Cattle tick</name>
    <name type="synonym">Boophilus microplus</name>
    <dbReference type="NCBI Taxonomy" id="6941"/>
    <lineage>
        <taxon>Eukaryota</taxon>
        <taxon>Metazoa</taxon>
        <taxon>Ecdysozoa</taxon>
        <taxon>Arthropoda</taxon>
        <taxon>Chelicerata</taxon>
        <taxon>Arachnida</taxon>
        <taxon>Acari</taxon>
        <taxon>Parasitiformes</taxon>
        <taxon>Ixodida</taxon>
        <taxon>Ixodoidea</taxon>
        <taxon>Ixodidae</taxon>
        <taxon>Rhipicephalinae</taxon>
        <taxon>Rhipicephalus</taxon>
        <taxon>Boophilus</taxon>
    </lineage>
</organism>
<reference evidence="1" key="1">
    <citation type="submission" date="2019-09" db="EMBL/GenBank/DDBJ databases">
        <title>Organ-specific transcriptomic study of the physiology of the cattle tick, Rhipicephalus microplus.</title>
        <authorList>
            <person name="Tirloni L."/>
            <person name="Braz G."/>
            <person name="Gandara A.C.P."/>
            <person name="Sabadin G.A."/>
            <person name="da Silva R.M."/>
            <person name="Guizzo M.G."/>
            <person name="Machado J.A."/>
            <person name="Costa E.P."/>
            <person name="Gomes H.F."/>
            <person name="Moraes J."/>
            <person name="Mota M.B.S."/>
            <person name="Mesquita R.D."/>
            <person name="Alvarenga P.H."/>
            <person name="Alves F."/>
            <person name="Seixas A."/>
            <person name="da Fonseca R.N."/>
            <person name="Fogaca A."/>
            <person name="Logullo C."/>
            <person name="Tanaka A."/>
            <person name="Daffre S."/>
            <person name="Termignoni C."/>
            <person name="Vaz I.S.Jr."/>
            <person name="Oliveira P.L."/>
            <person name="Ribeiro J.M."/>
        </authorList>
    </citation>
    <scope>NUCLEOTIDE SEQUENCE</scope>
    <source>
        <strain evidence="1">Porto Alegre</strain>
    </source>
</reference>
<sequence length="91" mass="10611">MFRVSFLSLFKVSALTRASSHSSRVPRPRAGTLAYRNFNTSTPHTKRQTFLVYVRDMKVLLFLPFFMFVSSRSRSLAVVHSQPWQYADSRH</sequence>